<evidence type="ECO:0000313" key="2">
    <source>
        <dbReference type="EMBL" id="KAF5786202.1"/>
    </source>
</evidence>
<reference evidence="2" key="1">
    <citation type="journal article" date="2017" name="Nature">
        <title>The sunflower genome provides insights into oil metabolism, flowering and Asterid evolution.</title>
        <authorList>
            <person name="Badouin H."/>
            <person name="Gouzy J."/>
            <person name="Grassa C.J."/>
            <person name="Murat F."/>
            <person name="Staton S.E."/>
            <person name="Cottret L."/>
            <person name="Lelandais-Briere C."/>
            <person name="Owens G.L."/>
            <person name="Carrere S."/>
            <person name="Mayjonade B."/>
            <person name="Legrand L."/>
            <person name="Gill N."/>
            <person name="Kane N.C."/>
            <person name="Bowers J.E."/>
            <person name="Hubner S."/>
            <person name="Bellec A."/>
            <person name="Berard A."/>
            <person name="Berges H."/>
            <person name="Blanchet N."/>
            <person name="Boniface M.C."/>
            <person name="Brunel D."/>
            <person name="Catrice O."/>
            <person name="Chaidir N."/>
            <person name="Claudel C."/>
            <person name="Donnadieu C."/>
            <person name="Faraut T."/>
            <person name="Fievet G."/>
            <person name="Helmstetter N."/>
            <person name="King M."/>
            <person name="Knapp S.J."/>
            <person name="Lai Z."/>
            <person name="Le Paslier M.C."/>
            <person name="Lippi Y."/>
            <person name="Lorenzon L."/>
            <person name="Mandel J.R."/>
            <person name="Marage G."/>
            <person name="Marchand G."/>
            <person name="Marquand E."/>
            <person name="Bret-Mestries E."/>
            <person name="Morien E."/>
            <person name="Nambeesan S."/>
            <person name="Nguyen T."/>
            <person name="Pegot-Espagnet P."/>
            <person name="Pouilly N."/>
            <person name="Raftis F."/>
            <person name="Sallet E."/>
            <person name="Schiex T."/>
            <person name="Thomas J."/>
            <person name="Vandecasteele C."/>
            <person name="Vares D."/>
            <person name="Vear F."/>
            <person name="Vautrin S."/>
            <person name="Crespi M."/>
            <person name="Mangin B."/>
            <person name="Burke J.M."/>
            <person name="Salse J."/>
            <person name="Munos S."/>
            <person name="Vincourt P."/>
            <person name="Rieseberg L.H."/>
            <person name="Langlade N.B."/>
        </authorList>
    </citation>
    <scope>NUCLEOTIDE SEQUENCE</scope>
    <source>
        <tissue evidence="2">Leaves</tissue>
    </source>
</reference>
<evidence type="ECO:0000256" key="1">
    <source>
        <dbReference type="SAM" id="MobiDB-lite"/>
    </source>
</evidence>
<feature type="region of interest" description="Disordered" evidence="1">
    <location>
        <begin position="21"/>
        <end position="56"/>
    </location>
</feature>
<name>A0A9K3N407_HELAN</name>
<dbReference type="Proteomes" id="UP000215914">
    <property type="component" value="Unassembled WGS sequence"/>
</dbReference>
<evidence type="ECO:0000313" key="3">
    <source>
        <dbReference type="Proteomes" id="UP000215914"/>
    </source>
</evidence>
<dbReference type="Gramene" id="mRNA:HanXRQr2_Chr10g0438021">
    <property type="protein sequence ID" value="mRNA:HanXRQr2_Chr10g0438021"/>
    <property type="gene ID" value="HanXRQr2_Chr10g0438021"/>
</dbReference>
<comment type="caution">
    <text evidence="2">The sequence shown here is derived from an EMBL/GenBank/DDBJ whole genome shotgun (WGS) entry which is preliminary data.</text>
</comment>
<protein>
    <submittedName>
        <fullName evidence="2">Uncharacterized protein</fullName>
    </submittedName>
</protein>
<accession>A0A9K3N407</accession>
<proteinExistence type="predicted"/>
<dbReference type="EMBL" id="MNCJ02000325">
    <property type="protein sequence ID" value="KAF5786202.1"/>
    <property type="molecule type" value="Genomic_DNA"/>
</dbReference>
<keyword evidence="3" id="KW-1185">Reference proteome</keyword>
<reference evidence="2" key="2">
    <citation type="submission" date="2020-06" db="EMBL/GenBank/DDBJ databases">
        <title>Helianthus annuus Genome sequencing and assembly Release 2.</title>
        <authorList>
            <person name="Gouzy J."/>
            <person name="Langlade N."/>
            <person name="Munos S."/>
        </authorList>
    </citation>
    <scope>NUCLEOTIDE SEQUENCE</scope>
    <source>
        <tissue evidence="2">Leaves</tissue>
    </source>
</reference>
<organism evidence="2 3">
    <name type="scientific">Helianthus annuus</name>
    <name type="common">Common sunflower</name>
    <dbReference type="NCBI Taxonomy" id="4232"/>
    <lineage>
        <taxon>Eukaryota</taxon>
        <taxon>Viridiplantae</taxon>
        <taxon>Streptophyta</taxon>
        <taxon>Embryophyta</taxon>
        <taxon>Tracheophyta</taxon>
        <taxon>Spermatophyta</taxon>
        <taxon>Magnoliopsida</taxon>
        <taxon>eudicotyledons</taxon>
        <taxon>Gunneridae</taxon>
        <taxon>Pentapetalae</taxon>
        <taxon>asterids</taxon>
        <taxon>campanulids</taxon>
        <taxon>Asterales</taxon>
        <taxon>Asteraceae</taxon>
        <taxon>Asteroideae</taxon>
        <taxon>Heliantheae alliance</taxon>
        <taxon>Heliantheae</taxon>
        <taxon>Helianthus</taxon>
    </lineage>
</organism>
<sequence length="56" mass="6366">MCVEDDDLRCGLPRSRGGLYADGLNHWRPNDRQPAGGSSGFAGFRQRRRSRDQMWG</sequence>
<gene>
    <name evidence="2" type="ORF">HanXRQr2_Chr10g0438021</name>
</gene>
<dbReference type="AlphaFoldDB" id="A0A9K3N407"/>